<evidence type="ECO:0000313" key="3">
    <source>
        <dbReference type="Proteomes" id="UP000078162"/>
    </source>
</evidence>
<proteinExistence type="predicted"/>
<dbReference type="RefSeq" id="WP_066482780.1">
    <property type="nucleotide sequence ID" value="NZ_CP014639.1"/>
</dbReference>
<dbReference type="PATRIC" id="fig|1806891.3.peg.785"/>
<gene>
    <name evidence="2" type="ORF">Cs308_0792</name>
</gene>
<keyword evidence="1" id="KW-0812">Transmembrane</keyword>
<sequence length="1144" mass="128385">MKRKPWYKILAICLGLGLGTTVLIFLPALFSRSSGKYLLFTLIHKESGLTYKIEDLELSWLGPQKAQKIKILDSKNSEIFSAEKVQIDGSLIRLLLYKKPKGLTLYGWSLHIDESQSIGTSSIRHLDPGSFLPYLEGCDKILSEHGSINMRTIQGSHLAVSGFYLEKTLEKFIMKCAVTEENRVGSIFIESIFSPEVKISLEFSSVPISFFKIFTISPFWDQLFSYEDSLNLSAAVQHTPDGKIIMTAIGQGNQVQAKLQGHIHKSTFYIVEGSPSFIEIQSKMASALCTLLVPFPIAMTSQQIHVNISNAKIPLDIMKWRHIEITSQAFFPEVFLDPQDSNLSVQLTNLQIGMKKTKRFTDIRYSSSSILGGTTSSYLNGSVRIDNKKNFTEFRFQQAQLPHTYLRAFFPQPFTINLPLEAPNYSLHVEGKYKNNNFKADATLNNPSLQLACSLSGPYQTFAFEGHGTYHLTKKWEEKLSPHFSYAETQFSGKAQITQNHLFFPKFSGKIIAGENELLFHAKFGNPNEPIKPETTSILIHGNFVSFPLSLLSSHLTPFQVQKLTFSFHTDGGKFLTKGNLQALIENPTYPSLSSTRILIPNILFFSDDASESTKFKNLRIQCSGEILSFPLDALPTIYEKNIALSNYFGPTGNFTFSANYNPKDEEQLVCLCTLKSDALLSDLKLVMDSSMKLSSATEGVLQWEISPERYVSFFKEASCFPTCTLHRTAVLHLNISKLSCANQDSGLTCLALLAKGGLEGSLTTNPLIFYDHISKETFIINNLTGSLYANNLSAELEYNLEGCCLAHGQDPKSPATFLLQGKVNRFFNPELREFKQTTDWKQIPSAFITGIVPISPAVKAQISSLAGPKINVRIKNDLFNGIGPIHILVDAENLQAQIPLILTDKAILLDDNLKAHLNINEAVNRAFLQEFNPLISGSAYSQYPITLEVEKQNFYLPIKPYSFEEFRIDAATLDIGKISIANTGTMNALFQFLDIEQEKQFVESWFTPIFFSVQKGTIFCKRFDALIDNRIRLALWGKTDIMHNKIYMTLGIDPEVIKKYFHNTSLKTKNFFLIRIRGPISSPEVDWSSAYARIALLKSYNLGNPFNSLADKLFSSLGDATPPQTVHPLPWEKSHTSSLKEKN</sequence>
<dbReference type="OrthoDB" id="18789at2"/>
<accession>A0A1A9HY00</accession>
<protein>
    <recommendedName>
        <fullName evidence="4">Transmembrane protein</fullName>
    </recommendedName>
</protein>
<dbReference type="Proteomes" id="UP000078162">
    <property type="component" value="Chromosome"/>
</dbReference>
<evidence type="ECO:0000256" key="1">
    <source>
        <dbReference type="SAM" id="Phobius"/>
    </source>
</evidence>
<evidence type="ECO:0008006" key="4">
    <source>
        <dbReference type="Google" id="ProtNLM"/>
    </source>
</evidence>
<name>A0A1A9HY00_9CHLA</name>
<dbReference type="KEGG" id="csaz:Cs308_0792"/>
<keyword evidence="1" id="KW-0472">Membrane</keyword>
<keyword evidence="1" id="KW-1133">Transmembrane helix</keyword>
<organism evidence="2 3">
    <name type="scientific">Candidatus Chlamydia sanziniae</name>
    <dbReference type="NCBI Taxonomy" id="1806891"/>
    <lineage>
        <taxon>Bacteria</taxon>
        <taxon>Pseudomonadati</taxon>
        <taxon>Chlamydiota</taxon>
        <taxon>Chlamydiia</taxon>
        <taxon>Chlamydiales</taxon>
        <taxon>Chlamydiaceae</taxon>
        <taxon>Chlamydia/Chlamydophila group</taxon>
        <taxon>Chlamydia</taxon>
    </lineage>
</organism>
<feature type="transmembrane region" description="Helical" evidence="1">
    <location>
        <begin position="9"/>
        <end position="30"/>
    </location>
</feature>
<dbReference type="EMBL" id="CP014639">
    <property type="protein sequence ID" value="ANH78962.1"/>
    <property type="molecule type" value="Genomic_DNA"/>
</dbReference>
<keyword evidence="3" id="KW-1185">Reference proteome</keyword>
<reference evidence="2 3" key="1">
    <citation type="submission" date="2016-03" db="EMBL/GenBank/DDBJ databases">
        <title>Culture-independent genomics supports pathogen discovery for uncultivable bacteria within the genus Chlamydia.</title>
        <authorList>
            <person name="Taylor-Brown A."/>
            <person name="Bachmann N.L."/>
            <person name="Borel N."/>
            <person name="Polkinghorne A."/>
        </authorList>
    </citation>
    <scope>NUCLEOTIDE SEQUENCE [LARGE SCALE GENOMIC DNA]</scope>
    <source>
        <strain evidence="2 3">2742-308</strain>
    </source>
</reference>
<dbReference type="STRING" id="1806891.Cs308_0792"/>
<evidence type="ECO:0000313" key="2">
    <source>
        <dbReference type="EMBL" id="ANH78962.1"/>
    </source>
</evidence>
<dbReference type="AlphaFoldDB" id="A0A1A9HY00"/>